<dbReference type="EMBL" id="GGMS01015057">
    <property type="protein sequence ID" value="MBY84260.1"/>
    <property type="molecule type" value="Transcribed_RNA"/>
</dbReference>
<evidence type="ECO:0000313" key="1">
    <source>
        <dbReference type="EMBL" id="MBY84260.1"/>
    </source>
</evidence>
<reference evidence="1" key="1">
    <citation type="submission" date="2018-04" db="EMBL/GenBank/DDBJ databases">
        <title>Transcriptome assembly of Sipha flava.</title>
        <authorList>
            <person name="Scully E.D."/>
            <person name="Geib S.M."/>
            <person name="Palmer N.A."/>
            <person name="Koch K."/>
            <person name="Bradshaw J."/>
            <person name="Heng-Moss T."/>
            <person name="Sarath G."/>
        </authorList>
    </citation>
    <scope>NUCLEOTIDE SEQUENCE</scope>
</reference>
<proteinExistence type="predicted"/>
<name>A0A2S2R3B2_9HEMI</name>
<gene>
    <name evidence="1" type="ORF">g.59310</name>
</gene>
<accession>A0A2S2R3B2</accession>
<protein>
    <submittedName>
        <fullName evidence="1">Uncharacterized protein</fullName>
    </submittedName>
</protein>
<sequence>MIIAMKSFMENICNSSRLTVVRNMGTLYSSLNSLVSHVSRQWAPDAAISVSASVSAAVRISAFSVVNSSASVLHADVYCDSIVDMVRKQHANGMDFSTTIVACGASVNVRCL</sequence>
<dbReference type="AlphaFoldDB" id="A0A2S2R3B2"/>
<organism evidence="1">
    <name type="scientific">Sipha flava</name>
    <name type="common">yellow sugarcane aphid</name>
    <dbReference type="NCBI Taxonomy" id="143950"/>
    <lineage>
        <taxon>Eukaryota</taxon>
        <taxon>Metazoa</taxon>
        <taxon>Ecdysozoa</taxon>
        <taxon>Arthropoda</taxon>
        <taxon>Hexapoda</taxon>
        <taxon>Insecta</taxon>
        <taxon>Pterygota</taxon>
        <taxon>Neoptera</taxon>
        <taxon>Paraneoptera</taxon>
        <taxon>Hemiptera</taxon>
        <taxon>Sternorrhyncha</taxon>
        <taxon>Aphidomorpha</taxon>
        <taxon>Aphidoidea</taxon>
        <taxon>Aphididae</taxon>
        <taxon>Sipha</taxon>
    </lineage>
</organism>